<evidence type="ECO:0000256" key="3">
    <source>
        <dbReference type="ARBA" id="ARBA00023163"/>
    </source>
</evidence>
<dbReference type="Gene3D" id="1.20.120.530">
    <property type="entry name" value="GntR ligand-binding domain-like"/>
    <property type="match status" value="1"/>
</dbReference>
<organism evidence="5 6">
    <name type="scientific">Candidatus Blautia pullicola</name>
    <dbReference type="NCBI Taxonomy" id="2838498"/>
    <lineage>
        <taxon>Bacteria</taxon>
        <taxon>Bacillati</taxon>
        <taxon>Bacillota</taxon>
        <taxon>Clostridia</taxon>
        <taxon>Lachnospirales</taxon>
        <taxon>Lachnospiraceae</taxon>
        <taxon>Blautia</taxon>
    </lineage>
</organism>
<dbReference type="SMART" id="SM00345">
    <property type="entry name" value="HTH_GNTR"/>
    <property type="match status" value="1"/>
</dbReference>
<dbReference type="PROSITE" id="PS50949">
    <property type="entry name" value="HTH_GNTR"/>
    <property type="match status" value="1"/>
</dbReference>
<dbReference type="Proteomes" id="UP000824056">
    <property type="component" value="Unassembled WGS sequence"/>
</dbReference>
<evidence type="ECO:0000259" key="4">
    <source>
        <dbReference type="PROSITE" id="PS50949"/>
    </source>
</evidence>
<dbReference type="SUPFAM" id="SSF48008">
    <property type="entry name" value="GntR ligand-binding domain-like"/>
    <property type="match status" value="1"/>
</dbReference>
<feature type="domain" description="HTH gntR-type" evidence="4">
    <location>
        <begin position="14"/>
        <end position="81"/>
    </location>
</feature>
<dbReference type="InterPro" id="IPR036388">
    <property type="entry name" value="WH-like_DNA-bd_sf"/>
</dbReference>
<dbReference type="GO" id="GO:0003677">
    <property type="term" value="F:DNA binding"/>
    <property type="evidence" value="ECO:0007669"/>
    <property type="project" value="UniProtKB-KW"/>
</dbReference>
<dbReference type="SUPFAM" id="SSF46785">
    <property type="entry name" value="Winged helix' DNA-binding domain"/>
    <property type="match status" value="1"/>
</dbReference>
<sequence length="221" mass="25435">MEATVLGFTPIKKETLTTQIHDKILEMVIQNASEDNLVLNEKRLVEFFGVSKAPVREALIRLCSEGVLKSIPRYGYVVVQMGEKDAKDVLQARVLLELECMKSAFTDIVENHLPEVKEQIDKATRPRSQEMDVWDVWEDNQEFHLLLASYSGNQVLMGFLKECMGMQKRIYAQTLWNRKQSMCDNIDSEPHRGIYQALCEKNLEKTLDLLKKDVISVSELK</sequence>
<dbReference type="Gene3D" id="1.10.10.10">
    <property type="entry name" value="Winged helix-like DNA-binding domain superfamily/Winged helix DNA-binding domain"/>
    <property type="match status" value="1"/>
</dbReference>
<reference evidence="5" key="1">
    <citation type="journal article" date="2021" name="PeerJ">
        <title>Extensive microbial diversity within the chicken gut microbiome revealed by metagenomics and culture.</title>
        <authorList>
            <person name="Gilroy R."/>
            <person name="Ravi A."/>
            <person name="Getino M."/>
            <person name="Pursley I."/>
            <person name="Horton D.L."/>
            <person name="Alikhan N.F."/>
            <person name="Baker D."/>
            <person name="Gharbi K."/>
            <person name="Hall N."/>
            <person name="Watson M."/>
            <person name="Adriaenssens E.M."/>
            <person name="Foster-Nyarko E."/>
            <person name="Jarju S."/>
            <person name="Secka A."/>
            <person name="Antonio M."/>
            <person name="Oren A."/>
            <person name="Chaudhuri R.R."/>
            <person name="La Ragione R."/>
            <person name="Hildebrand F."/>
            <person name="Pallen M.J."/>
        </authorList>
    </citation>
    <scope>NUCLEOTIDE SEQUENCE</scope>
    <source>
        <strain evidence="5">1068</strain>
    </source>
</reference>
<accession>A0A9D2FS93</accession>
<proteinExistence type="predicted"/>
<dbReference type="Pfam" id="PF00392">
    <property type="entry name" value="GntR"/>
    <property type="match status" value="1"/>
</dbReference>
<comment type="caution">
    <text evidence="5">The sequence shown here is derived from an EMBL/GenBank/DDBJ whole genome shotgun (WGS) entry which is preliminary data.</text>
</comment>
<name>A0A9D2FS93_9FIRM</name>
<dbReference type="GO" id="GO:0003700">
    <property type="term" value="F:DNA-binding transcription factor activity"/>
    <property type="evidence" value="ECO:0007669"/>
    <property type="project" value="InterPro"/>
</dbReference>
<dbReference type="AlphaFoldDB" id="A0A9D2FS93"/>
<evidence type="ECO:0000256" key="1">
    <source>
        <dbReference type="ARBA" id="ARBA00023015"/>
    </source>
</evidence>
<dbReference type="Pfam" id="PF07729">
    <property type="entry name" value="FCD"/>
    <property type="match status" value="1"/>
</dbReference>
<evidence type="ECO:0000313" key="6">
    <source>
        <dbReference type="Proteomes" id="UP000824056"/>
    </source>
</evidence>
<protein>
    <submittedName>
        <fullName evidence="5">GntR family transcriptional regulator</fullName>
    </submittedName>
</protein>
<evidence type="ECO:0000256" key="2">
    <source>
        <dbReference type="ARBA" id="ARBA00023125"/>
    </source>
</evidence>
<keyword evidence="3" id="KW-0804">Transcription</keyword>
<keyword evidence="1" id="KW-0805">Transcription regulation</keyword>
<dbReference type="EMBL" id="DXBG01000258">
    <property type="protein sequence ID" value="HIZ66409.1"/>
    <property type="molecule type" value="Genomic_DNA"/>
</dbReference>
<gene>
    <name evidence="5" type="ORF">H9809_11025</name>
</gene>
<dbReference type="SMART" id="SM00895">
    <property type="entry name" value="FCD"/>
    <property type="match status" value="1"/>
</dbReference>
<dbReference type="InterPro" id="IPR008920">
    <property type="entry name" value="TF_FadR/GntR_C"/>
</dbReference>
<dbReference type="InterPro" id="IPR011711">
    <property type="entry name" value="GntR_C"/>
</dbReference>
<evidence type="ECO:0000313" key="5">
    <source>
        <dbReference type="EMBL" id="HIZ66409.1"/>
    </source>
</evidence>
<dbReference type="InterPro" id="IPR036390">
    <property type="entry name" value="WH_DNA-bd_sf"/>
</dbReference>
<dbReference type="PANTHER" id="PTHR43537:SF24">
    <property type="entry name" value="GLUCONATE OPERON TRANSCRIPTIONAL REPRESSOR"/>
    <property type="match status" value="1"/>
</dbReference>
<keyword evidence="2" id="KW-0238">DNA-binding</keyword>
<dbReference type="InterPro" id="IPR000524">
    <property type="entry name" value="Tscrpt_reg_HTH_GntR"/>
</dbReference>
<reference evidence="5" key="2">
    <citation type="submission" date="2021-04" db="EMBL/GenBank/DDBJ databases">
        <authorList>
            <person name="Gilroy R."/>
        </authorList>
    </citation>
    <scope>NUCLEOTIDE SEQUENCE</scope>
    <source>
        <strain evidence="5">1068</strain>
    </source>
</reference>
<dbReference type="PANTHER" id="PTHR43537">
    <property type="entry name" value="TRANSCRIPTIONAL REGULATOR, GNTR FAMILY"/>
    <property type="match status" value="1"/>
</dbReference>